<accession>A0A811RTB5</accession>
<evidence type="ECO:0000256" key="1">
    <source>
        <dbReference type="SAM" id="Coils"/>
    </source>
</evidence>
<dbReference type="Proteomes" id="UP000604825">
    <property type="component" value="Unassembled WGS sequence"/>
</dbReference>
<keyword evidence="3" id="KW-1185">Reference proteome</keyword>
<sequence length="73" mass="8547">MAVEAAAAWYEELREVEYRQESIHMHIGSISRRLMMVKDLSEAEVAKLKEERKALQKEVQRLALEMSPRPDFS</sequence>
<evidence type="ECO:0000313" key="2">
    <source>
        <dbReference type="EMBL" id="CAD6273321.1"/>
    </source>
</evidence>
<keyword evidence="1" id="KW-0175">Coiled coil</keyword>
<gene>
    <name evidence="2" type="ORF">NCGR_LOCUS56587</name>
</gene>
<organism evidence="2 3">
    <name type="scientific">Miscanthus lutarioriparius</name>
    <dbReference type="NCBI Taxonomy" id="422564"/>
    <lineage>
        <taxon>Eukaryota</taxon>
        <taxon>Viridiplantae</taxon>
        <taxon>Streptophyta</taxon>
        <taxon>Embryophyta</taxon>
        <taxon>Tracheophyta</taxon>
        <taxon>Spermatophyta</taxon>
        <taxon>Magnoliopsida</taxon>
        <taxon>Liliopsida</taxon>
        <taxon>Poales</taxon>
        <taxon>Poaceae</taxon>
        <taxon>PACMAD clade</taxon>
        <taxon>Panicoideae</taxon>
        <taxon>Andropogonodae</taxon>
        <taxon>Andropogoneae</taxon>
        <taxon>Saccharinae</taxon>
        <taxon>Miscanthus</taxon>
    </lineage>
</organism>
<reference evidence="2" key="1">
    <citation type="submission" date="2020-10" db="EMBL/GenBank/DDBJ databases">
        <authorList>
            <person name="Han B."/>
            <person name="Lu T."/>
            <person name="Zhao Q."/>
            <person name="Huang X."/>
            <person name="Zhao Y."/>
        </authorList>
    </citation>
    <scope>NUCLEOTIDE SEQUENCE</scope>
</reference>
<dbReference type="AlphaFoldDB" id="A0A811RTB5"/>
<comment type="caution">
    <text evidence="2">The sequence shown here is derived from an EMBL/GenBank/DDBJ whole genome shotgun (WGS) entry which is preliminary data.</text>
</comment>
<protein>
    <submittedName>
        <fullName evidence="2">Uncharacterized protein</fullName>
    </submittedName>
</protein>
<evidence type="ECO:0000313" key="3">
    <source>
        <dbReference type="Proteomes" id="UP000604825"/>
    </source>
</evidence>
<feature type="coiled-coil region" evidence="1">
    <location>
        <begin position="38"/>
        <end position="65"/>
    </location>
</feature>
<proteinExistence type="predicted"/>
<dbReference type="EMBL" id="CAJGYO010000016">
    <property type="protein sequence ID" value="CAD6273321.1"/>
    <property type="molecule type" value="Genomic_DNA"/>
</dbReference>
<name>A0A811RTB5_9POAL</name>